<dbReference type="PANTHER" id="PTHR47489:SF2">
    <property type="entry name" value="GCN5-RELATED N-ACETYLTRANSFERASE 5, CHLOROPLASTIC"/>
    <property type="match status" value="1"/>
</dbReference>
<accession>A0A8J5CC43</accession>
<protein>
    <recommendedName>
        <fullName evidence="1">N-acetyltransferase domain-containing protein</fullName>
    </recommendedName>
</protein>
<name>A0A8J5CC43_ZINOF</name>
<evidence type="ECO:0000259" key="1">
    <source>
        <dbReference type="PROSITE" id="PS51186"/>
    </source>
</evidence>
<gene>
    <name evidence="2" type="ORF">ZIOFF_070076</name>
</gene>
<evidence type="ECO:0000313" key="2">
    <source>
        <dbReference type="EMBL" id="KAG6472604.1"/>
    </source>
</evidence>
<dbReference type="InterPro" id="IPR000182">
    <property type="entry name" value="GNAT_dom"/>
</dbReference>
<keyword evidence="3" id="KW-1185">Reference proteome</keyword>
<dbReference type="CDD" id="cd04301">
    <property type="entry name" value="NAT_SF"/>
    <property type="match status" value="1"/>
</dbReference>
<dbReference type="PANTHER" id="PTHR47489">
    <property type="entry name" value="ACYL-COA N-ACYLTRANSFERASES (NAT) SUPERFAMILY PROTEIN"/>
    <property type="match status" value="1"/>
</dbReference>
<proteinExistence type="predicted"/>
<dbReference type="EMBL" id="JACMSC010000020">
    <property type="protein sequence ID" value="KAG6472604.1"/>
    <property type="molecule type" value="Genomic_DNA"/>
</dbReference>
<evidence type="ECO:0000313" key="3">
    <source>
        <dbReference type="Proteomes" id="UP000734854"/>
    </source>
</evidence>
<sequence length="284" mass="31743">MGCNPTPLSLSLDSALRPFLASRSPSVVQSRHKPHALRFLKLVRRASSPSPFLSNGPAPGTFLDPEALHSLDALRLFRRGIELDLTGDGGGGFLEIRPMEAGELEATAQLLAESFAESMFVPLRYVYVLTFLVKQYIEERVALEPHVAVLLGFYREAGAEGEPQLAATAEISFDARGANAAPPTPVPPRECPYICNMAVKKTLRRRRIGWHLLKACEELITQIKAQRRVYLHCRVIDKIPFQMYQKAGYNVIKTDSFLSWFTLQRRKHLMCKELPPCTDVIGSP</sequence>
<dbReference type="PROSITE" id="PS51186">
    <property type="entry name" value="GNAT"/>
    <property type="match status" value="1"/>
</dbReference>
<dbReference type="OrthoDB" id="2017234at2759"/>
<dbReference type="Proteomes" id="UP000734854">
    <property type="component" value="Unassembled WGS sequence"/>
</dbReference>
<dbReference type="GO" id="GO:0016747">
    <property type="term" value="F:acyltransferase activity, transferring groups other than amino-acyl groups"/>
    <property type="evidence" value="ECO:0007669"/>
    <property type="project" value="InterPro"/>
</dbReference>
<dbReference type="Pfam" id="PF00583">
    <property type="entry name" value="Acetyltransf_1"/>
    <property type="match status" value="1"/>
</dbReference>
<organism evidence="2 3">
    <name type="scientific">Zingiber officinale</name>
    <name type="common">Ginger</name>
    <name type="synonym">Amomum zingiber</name>
    <dbReference type="NCBI Taxonomy" id="94328"/>
    <lineage>
        <taxon>Eukaryota</taxon>
        <taxon>Viridiplantae</taxon>
        <taxon>Streptophyta</taxon>
        <taxon>Embryophyta</taxon>
        <taxon>Tracheophyta</taxon>
        <taxon>Spermatophyta</taxon>
        <taxon>Magnoliopsida</taxon>
        <taxon>Liliopsida</taxon>
        <taxon>Zingiberales</taxon>
        <taxon>Zingiberaceae</taxon>
        <taxon>Zingiber</taxon>
    </lineage>
</organism>
<dbReference type="AlphaFoldDB" id="A0A8J5CC43"/>
<comment type="caution">
    <text evidence="2">The sequence shown here is derived from an EMBL/GenBank/DDBJ whole genome shotgun (WGS) entry which is preliminary data.</text>
</comment>
<reference evidence="2 3" key="1">
    <citation type="submission" date="2020-08" db="EMBL/GenBank/DDBJ databases">
        <title>Plant Genome Project.</title>
        <authorList>
            <person name="Zhang R.-G."/>
        </authorList>
    </citation>
    <scope>NUCLEOTIDE SEQUENCE [LARGE SCALE GENOMIC DNA]</scope>
    <source>
        <tissue evidence="2">Rhizome</tissue>
    </source>
</reference>
<feature type="domain" description="N-acetyltransferase" evidence="1">
    <location>
        <begin position="94"/>
        <end position="275"/>
    </location>
</feature>